<dbReference type="Gene3D" id="3.40.50.720">
    <property type="entry name" value="NAD(P)-binding Rossmann-like Domain"/>
    <property type="match status" value="1"/>
</dbReference>
<protein>
    <submittedName>
        <fullName evidence="4">Predicted dehydrogenase</fullName>
    </submittedName>
</protein>
<dbReference type="SUPFAM" id="SSF51735">
    <property type="entry name" value="NAD(P)-binding Rossmann-fold domains"/>
    <property type="match status" value="1"/>
</dbReference>
<organism evidence="4 5">
    <name type="scientific">Asanoa hainanensis</name>
    <dbReference type="NCBI Taxonomy" id="560556"/>
    <lineage>
        <taxon>Bacteria</taxon>
        <taxon>Bacillati</taxon>
        <taxon>Actinomycetota</taxon>
        <taxon>Actinomycetes</taxon>
        <taxon>Micromonosporales</taxon>
        <taxon>Micromonosporaceae</taxon>
        <taxon>Asanoa</taxon>
    </lineage>
</organism>
<dbReference type="InterPro" id="IPR050463">
    <property type="entry name" value="Gfo/Idh/MocA_oxidrdct_glycsds"/>
</dbReference>
<dbReference type="GO" id="GO:0016491">
    <property type="term" value="F:oxidoreductase activity"/>
    <property type="evidence" value="ECO:0007669"/>
    <property type="project" value="UniProtKB-KW"/>
</dbReference>
<dbReference type="InterPro" id="IPR000683">
    <property type="entry name" value="Gfo/Idh/MocA-like_OxRdtase_N"/>
</dbReference>
<dbReference type="InterPro" id="IPR055170">
    <property type="entry name" value="GFO_IDH_MocA-like_dom"/>
</dbReference>
<proteinExistence type="predicted"/>
<evidence type="ECO:0000259" key="2">
    <source>
        <dbReference type="Pfam" id="PF01408"/>
    </source>
</evidence>
<dbReference type="Pfam" id="PF22725">
    <property type="entry name" value="GFO_IDH_MocA_C3"/>
    <property type="match status" value="1"/>
</dbReference>
<dbReference type="PANTHER" id="PTHR43818:SF11">
    <property type="entry name" value="BCDNA.GH03377"/>
    <property type="match status" value="1"/>
</dbReference>
<dbReference type="AlphaFoldDB" id="A0A239PC82"/>
<dbReference type="InterPro" id="IPR036291">
    <property type="entry name" value="NAD(P)-bd_dom_sf"/>
</dbReference>
<evidence type="ECO:0000256" key="1">
    <source>
        <dbReference type="ARBA" id="ARBA00023002"/>
    </source>
</evidence>
<dbReference type="Gene3D" id="3.30.360.10">
    <property type="entry name" value="Dihydrodipicolinate Reductase, domain 2"/>
    <property type="match status" value="1"/>
</dbReference>
<dbReference type="OrthoDB" id="9776544at2"/>
<sequence>MTLEVSVPATTIRRMRIGVIGCGKISGIYFQNLPQLPQTGVVRCADLDVERAKEAAERHGVPSAGSVEDLLADDSVDLVVNLTIPAAHVAVGLAAVRAGKHVYAEKPLALAVDDARLLLAEAAGLGVRVGSAPDTFLGAGLQTARALLDEGAIGTPRAGAVHMLSPGHEHWHPEPDFYYQRGGGPLFDMGPYYLTALVNLLGPVAAVSAVATSASPTRRTPAGREIPVEVPTHVSAVLEFAGGATVTAVFSFDVPASTVPHGIELYGSAGTLVVHDPNNFGGPVLVGGAGEWREEELRTPWSANSRGLGVAEMVAAISAGRDHRASATLALHVLDTMETIHTAAERGERLPVHTTCTRPEPFTTF</sequence>
<keyword evidence="5" id="KW-1185">Reference proteome</keyword>
<keyword evidence="1" id="KW-0560">Oxidoreductase</keyword>
<evidence type="ECO:0000313" key="4">
    <source>
        <dbReference type="EMBL" id="SNT64254.1"/>
    </source>
</evidence>
<feature type="domain" description="GFO/IDH/MocA-like oxidoreductase" evidence="3">
    <location>
        <begin position="142"/>
        <end position="272"/>
    </location>
</feature>
<name>A0A239PC82_9ACTN</name>
<dbReference type="EMBL" id="FZPH01000016">
    <property type="protein sequence ID" value="SNT64254.1"/>
    <property type="molecule type" value="Genomic_DNA"/>
</dbReference>
<reference evidence="4 5" key="1">
    <citation type="submission" date="2017-06" db="EMBL/GenBank/DDBJ databases">
        <authorList>
            <person name="Kim H.J."/>
            <person name="Triplett B.A."/>
        </authorList>
    </citation>
    <scope>NUCLEOTIDE SEQUENCE [LARGE SCALE GENOMIC DNA]</scope>
    <source>
        <strain evidence="4 5">CGMCC 4.5593</strain>
    </source>
</reference>
<dbReference type="Pfam" id="PF01408">
    <property type="entry name" value="GFO_IDH_MocA"/>
    <property type="match status" value="1"/>
</dbReference>
<evidence type="ECO:0000313" key="5">
    <source>
        <dbReference type="Proteomes" id="UP000198362"/>
    </source>
</evidence>
<dbReference type="PANTHER" id="PTHR43818">
    <property type="entry name" value="BCDNA.GH03377"/>
    <property type="match status" value="1"/>
</dbReference>
<evidence type="ECO:0000259" key="3">
    <source>
        <dbReference type="Pfam" id="PF22725"/>
    </source>
</evidence>
<feature type="domain" description="Gfo/Idh/MocA-like oxidoreductase N-terminal" evidence="2">
    <location>
        <begin position="15"/>
        <end position="130"/>
    </location>
</feature>
<gene>
    <name evidence="4" type="ORF">SAMN05421812_116172</name>
</gene>
<dbReference type="SUPFAM" id="SSF55347">
    <property type="entry name" value="Glyceraldehyde-3-phosphate dehydrogenase-like, C-terminal domain"/>
    <property type="match status" value="1"/>
</dbReference>
<accession>A0A239PC82</accession>
<dbReference type="GO" id="GO:0000166">
    <property type="term" value="F:nucleotide binding"/>
    <property type="evidence" value="ECO:0007669"/>
    <property type="project" value="InterPro"/>
</dbReference>
<dbReference type="Proteomes" id="UP000198362">
    <property type="component" value="Unassembled WGS sequence"/>
</dbReference>